<dbReference type="InterPro" id="IPR008271">
    <property type="entry name" value="Ser/Thr_kinase_AS"/>
</dbReference>
<dbReference type="AlphaFoldDB" id="A0AAW0QY36"/>
<dbReference type="EMBL" id="JAQQWP010000006">
    <property type="protein sequence ID" value="KAK8115316.1"/>
    <property type="molecule type" value="Genomic_DNA"/>
</dbReference>
<sequence length="853" mass="97303">MSQSEPTIRAHRQCTEFRDAISHQQQTGLQCEGGEAKYVRHGDLYKYWTLEKIEDILRTSGVDSVGENIREEYLRILSTLVLMQVAFSRPSLHHLHDLITHGNNDATLPWHEAPRGFTDKSNFEMFYQTQWQFCPRAINRHPYMFNRLLLPCEILSISQLNSKNDPKFKIDSTQRESTLAAYKVNLDDALNASSTPPHHTPIRYVVFKTYQNTTTFNDELRTYKAVQCNKNIVKYCGSFHWFDDHGVCHSTIILELAEEGSLYDLYKRNDPPTSFEDIREFWTGFLGLSEGIEVLHNRSHDNGTTIIHQDLKPSNMLVTKHKTRCQSSLLFKIGDLGASTVKYGSQPEREIGPDTRAGKTYGPPELDLSHRIEYDVGTYVDIWSFGCMVLEAGVWLTFGEPGRQRFRDQRRREIATIPRDRHAIGCDDYFHDGSKALQCVGNVAPWIDRDGRRCDNLTPSIVQYVLSSCLIASPEARPEARNVRWNLRERIFHISTDFTGIPSSPSDGTPGEHRQHNRSISRHDTFYPPQVPRSLSQRPTADLYDYKEYQDTRKITASPEPINPDMNTETIILPPRDGTTGRYHDSTHPMNAHPTNEIKIPIRDRHMPAAPRGGSPVHPYAPPQDPAPLLCVIRVKDVLEWMAEGKKNKMVRELPGWGHTKRTLSNRDYILIVDNSISMQSYKQKVSDTARALSYLMKRLDRDGIELLFTSEPNTKHVCKNSTEVETLINRRFGDGSNAGCTMELTLDKILEDMRKQLQKPAEGLSRRLSFSRPKATSVSIFVLTNGVWDSSADGTCGVERPIEAFVAYMKKNDIARTRATIQFVSFGADERGIKRLDTLDNKLTEKEACQGL</sequence>
<proteinExistence type="predicted"/>
<dbReference type="Proteomes" id="UP001392437">
    <property type="component" value="Unassembled WGS sequence"/>
</dbReference>
<organism evidence="3 4">
    <name type="scientific">Apiospora kogelbergensis</name>
    <dbReference type="NCBI Taxonomy" id="1337665"/>
    <lineage>
        <taxon>Eukaryota</taxon>
        <taxon>Fungi</taxon>
        <taxon>Dikarya</taxon>
        <taxon>Ascomycota</taxon>
        <taxon>Pezizomycotina</taxon>
        <taxon>Sordariomycetes</taxon>
        <taxon>Xylariomycetidae</taxon>
        <taxon>Amphisphaeriales</taxon>
        <taxon>Apiosporaceae</taxon>
        <taxon>Apiospora</taxon>
    </lineage>
</organism>
<dbReference type="Pfam" id="PF00069">
    <property type="entry name" value="Pkinase"/>
    <property type="match status" value="1"/>
</dbReference>
<dbReference type="PROSITE" id="PS50011">
    <property type="entry name" value="PROTEIN_KINASE_DOM"/>
    <property type="match status" value="1"/>
</dbReference>
<dbReference type="GO" id="GO:0005524">
    <property type="term" value="F:ATP binding"/>
    <property type="evidence" value="ECO:0007669"/>
    <property type="project" value="InterPro"/>
</dbReference>
<accession>A0AAW0QY36</accession>
<name>A0AAW0QY36_9PEZI</name>
<dbReference type="GO" id="GO:0004674">
    <property type="term" value="F:protein serine/threonine kinase activity"/>
    <property type="evidence" value="ECO:0007669"/>
    <property type="project" value="TreeGrafter"/>
</dbReference>
<keyword evidence="3" id="KW-0808">Transferase</keyword>
<dbReference type="Gene3D" id="1.10.510.10">
    <property type="entry name" value="Transferase(Phosphotransferase) domain 1"/>
    <property type="match status" value="1"/>
</dbReference>
<evidence type="ECO:0000259" key="2">
    <source>
        <dbReference type="PROSITE" id="PS50011"/>
    </source>
</evidence>
<keyword evidence="3" id="KW-0418">Kinase</keyword>
<dbReference type="SUPFAM" id="SSF56112">
    <property type="entry name" value="Protein kinase-like (PK-like)"/>
    <property type="match status" value="1"/>
</dbReference>
<comment type="caution">
    <text evidence="3">The sequence shown here is derived from an EMBL/GenBank/DDBJ whole genome shotgun (WGS) entry which is preliminary data.</text>
</comment>
<dbReference type="SMART" id="SM00220">
    <property type="entry name" value="S_TKc"/>
    <property type="match status" value="1"/>
</dbReference>
<feature type="region of interest" description="Disordered" evidence="1">
    <location>
        <begin position="498"/>
        <end position="535"/>
    </location>
</feature>
<keyword evidence="4" id="KW-1185">Reference proteome</keyword>
<evidence type="ECO:0000313" key="3">
    <source>
        <dbReference type="EMBL" id="KAK8115316.1"/>
    </source>
</evidence>
<dbReference type="PROSITE" id="PS00108">
    <property type="entry name" value="PROTEIN_KINASE_ST"/>
    <property type="match status" value="1"/>
</dbReference>
<dbReference type="PANTHER" id="PTHR24359:SF1">
    <property type="entry name" value="INHIBITOR OF NUCLEAR FACTOR KAPPA-B KINASE EPSILON SUBUNIT HOMOLOG 1-RELATED"/>
    <property type="match status" value="1"/>
</dbReference>
<dbReference type="PANTHER" id="PTHR24359">
    <property type="entry name" value="SERINE/THREONINE-PROTEIN KINASE SBK1"/>
    <property type="match status" value="1"/>
</dbReference>
<gene>
    <name evidence="3" type="ORF">PG999_007385</name>
</gene>
<reference evidence="3 4" key="1">
    <citation type="submission" date="2023-01" db="EMBL/GenBank/DDBJ databases">
        <title>Analysis of 21 Apiospora genomes using comparative genomics revels a genus with tremendous synthesis potential of carbohydrate active enzymes and secondary metabolites.</title>
        <authorList>
            <person name="Sorensen T."/>
        </authorList>
    </citation>
    <scope>NUCLEOTIDE SEQUENCE [LARGE SCALE GENOMIC DNA]</scope>
    <source>
        <strain evidence="3 4">CBS 117206</strain>
    </source>
</reference>
<evidence type="ECO:0000313" key="4">
    <source>
        <dbReference type="Proteomes" id="UP001392437"/>
    </source>
</evidence>
<feature type="compositionally biased region" description="Polar residues" evidence="1">
    <location>
        <begin position="498"/>
        <end position="507"/>
    </location>
</feature>
<feature type="domain" description="Protein kinase" evidence="2">
    <location>
        <begin position="143"/>
        <end position="492"/>
    </location>
</feature>
<evidence type="ECO:0000256" key="1">
    <source>
        <dbReference type="SAM" id="MobiDB-lite"/>
    </source>
</evidence>
<dbReference type="InterPro" id="IPR011009">
    <property type="entry name" value="Kinase-like_dom_sf"/>
</dbReference>
<dbReference type="CDD" id="cd00180">
    <property type="entry name" value="PKc"/>
    <property type="match status" value="1"/>
</dbReference>
<dbReference type="InterPro" id="IPR000719">
    <property type="entry name" value="Prot_kinase_dom"/>
</dbReference>
<protein>
    <submittedName>
        <fullName evidence="3">Kinase-like domain-containing protein</fullName>
    </submittedName>
</protein>
<feature type="region of interest" description="Disordered" evidence="1">
    <location>
        <begin position="556"/>
        <end position="576"/>
    </location>
</feature>